<dbReference type="RefSeq" id="WP_311627120.1">
    <property type="nucleotide sequence ID" value="NZ_JAVRFE010000058.1"/>
</dbReference>
<evidence type="ECO:0000313" key="3">
    <source>
        <dbReference type="Proteomes" id="UP001180551"/>
    </source>
</evidence>
<name>A0ABU2TGV5_9ACTN</name>
<dbReference type="Gene3D" id="3.50.50.60">
    <property type="entry name" value="FAD/NAD(P)-binding domain"/>
    <property type="match status" value="1"/>
</dbReference>
<dbReference type="InterPro" id="IPR036188">
    <property type="entry name" value="FAD/NAD-bd_sf"/>
</dbReference>
<evidence type="ECO:0000259" key="1">
    <source>
        <dbReference type="Pfam" id="PF13454"/>
    </source>
</evidence>
<reference evidence="2" key="1">
    <citation type="submission" date="2024-05" db="EMBL/GenBank/DDBJ databases">
        <title>30 novel species of actinomycetes from the DSMZ collection.</title>
        <authorList>
            <person name="Nouioui I."/>
        </authorList>
    </citation>
    <scope>NUCLEOTIDE SEQUENCE</scope>
    <source>
        <strain evidence="2">DSM 41527</strain>
    </source>
</reference>
<dbReference type="InterPro" id="IPR038732">
    <property type="entry name" value="HpyO/CreE_NAD-binding"/>
</dbReference>
<dbReference type="Pfam" id="PF13454">
    <property type="entry name" value="NAD_binding_9"/>
    <property type="match status" value="1"/>
</dbReference>
<sequence length="524" mass="55248">MTSRPVIAVIGGGAAGTAFLAACARELSADSREFAADIHVFDPTDRFGPGVAYARDTHAALLNRPLSAMSVDYNDPGQFRRWLNRSAEQLRATAIPLDWKAASAFAPRTAFGHYLEGVFAGACDDLEHLGARVTTVRSSVTEIAEATEATGVAGATGTGGAGGGPDAYTITTADGMTFTADSVILAVGTLPPVDVFGLAGAPGFIAQPYPLAPSLACVDPADRVLVLGTGLTAVDSALVLTEQGVRVTLASRSGFVPDVRSSPVSRWDDPEHSFGGLELAARGAVTLRDIYALIDSSLREHGTSLRDAVRPYAERWPAAELLRSRLADPGPAGLLQRCVTALTPAYSALWRALPPGEQRAFLRRHHRAFACLRNPMPPVNARKLVALAEAGDISFRRGVTAVRSEPGGGFTAAYADGSTERYDRVVNAVGRTNDLTAAPEGSLLRDLARRSLVAAHPAGGIQVEPESNRALRPDGTPRPGFHVVGDLASGVHFHSSSMEYVARQAARVARYSVDAHDRYALQAV</sequence>
<dbReference type="InterPro" id="IPR052189">
    <property type="entry name" value="L-asp_N-monooxygenase_NS-form"/>
</dbReference>
<dbReference type="PANTHER" id="PTHR40254">
    <property type="entry name" value="BLR0577 PROTEIN"/>
    <property type="match status" value="1"/>
</dbReference>
<keyword evidence="3" id="KW-1185">Reference proteome</keyword>
<dbReference type="Proteomes" id="UP001180551">
    <property type="component" value="Unassembled WGS sequence"/>
</dbReference>
<organism evidence="2 3">
    <name type="scientific">Streptomyces mooreae</name>
    <dbReference type="NCBI Taxonomy" id="3075523"/>
    <lineage>
        <taxon>Bacteria</taxon>
        <taxon>Bacillati</taxon>
        <taxon>Actinomycetota</taxon>
        <taxon>Actinomycetes</taxon>
        <taxon>Kitasatosporales</taxon>
        <taxon>Streptomycetaceae</taxon>
        <taxon>Streptomyces</taxon>
    </lineage>
</organism>
<proteinExistence type="predicted"/>
<evidence type="ECO:0000313" key="2">
    <source>
        <dbReference type="EMBL" id="MDT0460157.1"/>
    </source>
</evidence>
<dbReference type="PROSITE" id="PS51257">
    <property type="entry name" value="PROKAR_LIPOPROTEIN"/>
    <property type="match status" value="1"/>
</dbReference>
<comment type="caution">
    <text evidence="2">The sequence shown here is derived from an EMBL/GenBank/DDBJ whole genome shotgun (WGS) entry which is preliminary data.</text>
</comment>
<dbReference type="PANTHER" id="PTHR40254:SF1">
    <property type="entry name" value="BLR0577 PROTEIN"/>
    <property type="match status" value="1"/>
</dbReference>
<dbReference type="EMBL" id="JAVRFE010000058">
    <property type="protein sequence ID" value="MDT0460157.1"/>
    <property type="molecule type" value="Genomic_DNA"/>
</dbReference>
<accession>A0ABU2TGV5</accession>
<feature type="domain" description="FAD-dependent urate hydroxylase HpyO/Asp monooxygenase CreE-like FAD/NAD(P)-binding" evidence="1">
    <location>
        <begin position="8"/>
        <end position="189"/>
    </location>
</feature>
<protein>
    <submittedName>
        <fullName evidence="2">FAD/NAD(P)-binding protein</fullName>
    </submittedName>
</protein>
<gene>
    <name evidence="2" type="ORF">RM550_31310</name>
</gene>
<dbReference type="SUPFAM" id="SSF51905">
    <property type="entry name" value="FAD/NAD(P)-binding domain"/>
    <property type="match status" value="2"/>
</dbReference>